<feature type="transmembrane region" description="Helical" evidence="9">
    <location>
        <begin position="468"/>
        <end position="491"/>
    </location>
</feature>
<organism evidence="11 12">
    <name type="scientific">Pseudovirgaria hyperparasitica</name>
    <dbReference type="NCBI Taxonomy" id="470096"/>
    <lineage>
        <taxon>Eukaryota</taxon>
        <taxon>Fungi</taxon>
        <taxon>Dikarya</taxon>
        <taxon>Ascomycota</taxon>
        <taxon>Pezizomycotina</taxon>
        <taxon>Dothideomycetes</taxon>
        <taxon>Dothideomycetes incertae sedis</taxon>
        <taxon>Acrospermales</taxon>
        <taxon>Acrospermaceae</taxon>
        <taxon>Pseudovirgaria</taxon>
    </lineage>
</organism>
<gene>
    <name evidence="11" type="ORF">EJ05DRAFT_502803</name>
</gene>
<feature type="transmembrane region" description="Helical" evidence="9">
    <location>
        <begin position="229"/>
        <end position="251"/>
    </location>
</feature>
<keyword evidence="7 9" id="KW-0472">Membrane</keyword>
<feature type="compositionally biased region" description="Low complexity" evidence="8">
    <location>
        <begin position="80"/>
        <end position="91"/>
    </location>
</feature>
<feature type="transmembrane region" description="Helical" evidence="9">
    <location>
        <begin position="290"/>
        <end position="312"/>
    </location>
</feature>
<keyword evidence="6" id="KW-0406">Ion transport</keyword>
<dbReference type="OrthoDB" id="1699231at2759"/>
<dbReference type="GO" id="GO:0012505">
    <property type="term" value="C:endomembrane system"/>
    <property type="evidence" value="ECO:0007669"/>
    <property type="project" value="UniProtKB-SubCell"/>
</dbReference>
<dbReference type="InterPro" id="IPR004837">
    <property type="entry name" value="NaCa_Exmemb"/>
</dbReference>
<feature type="transmembrane region" description="Helical" evidence="9">
    <location>
        <begin position="338"/>
        <end position="357"/>
    </location>
</feature>
<evidence type="ECO:0000256" key="4">
    <source>
        <dbReference type="ARBA" id="ARBA00022692"/>
    </source>
</evidence>
<dbReference type="PANTHER" id="PTHR31503">
    <property type="entry name" value="VACUOLAR CALCIUM ION TRANSPORTER"/>
    <property type="match status" value="1"/>
</dbReference>
<sequence length="593" mass="64062">MLRLDRVKSKARHYARSDSGSSGGFSLFRTTSKGSRRSLSSSQDIESGLQVPHNNASQTNLSDIQERASQGRISQDGERTQPTSSTTEHTTNGFSEKTSQGSGNSTEPTNGNVEKGIESGTRRRGIHLPFMRKGKDDSESSAVQDDEEKKKTINRNWKHNPAPIWQQVKFILLENWLNVLLVACPVGIALKAADSNPYAVFVVNFIAIIPLAGLLSNSTEQLALYTGETLGGLLNASFGNAVELIVSIQALVKGEIVIVKTSLIGSILSNLLLVLGMAFFFGGINRVEQFFNVTVAQTAASLLALSIGALIVPTVFRDWTPIDGGTEQETDLQNKVEALSRGTSIILLIIYGCYLFFQLKSHKSMYNEKSEKGIKRNLRGRPTEGEALKAIANAGAGSGAVVGGHINAERNSAYEPEEEDEEEELPELSVWMAVLFLSISTALVAVNSEFMVDGIDFITAPPSPVSKTFVGLILIPIVGNAAEHATAVTVAIKDKMDLAIGVAVGSSMQIALLVLPLIDVIGWITQSKDCMGNEMSLSFDGFQLALIFVAVLLVNYLIQDGKSHWLEGVLLMGMYIIIATAGWFYPTTDDCQA</sequence>
<comment type="subcellular location">
    <subcellularLocation>
        <location evidence="1">Endomembrane system</location>
        <topology evidence="1">Multi-pass membrane protein</topology>
    </subcellularLocation>
</comment>
<dbReference type="InterPro" id="IPR044880">
    <property type="entry name" value="NCX_ion-bd_dom_sf"/>
</dbReference>
<keyword evidence="12" id="KW-1185">Reference proteome</keyword>
<dbReference type="GO" id="GO:0006874">
    <property type="term" value="P:intracellular calcium ion homeostasis"/>
    <property type="evidence" value="ECO:0007669"/>
    <property type="project" value="TreeGrafter"/>
</dbReference>
<proteinExistence type="inferred from homology"/>
<evidence type="ECO:0000259" key="10">
    <source>
        <dbReference type="Pfam" id="PF01699"/>
    </source>
</evidence>
<dbReference type="Pfam" id="PF01699">
    <property type="entry name" value="Na_Ca_ex"/>
    <property type="match status" value="2"/>
</dbReference>
<feature type="transmembrane region" description="Helical" evidence="9">
    <location>
        <begin position="541"/>
        <end position="558"/>
    </location>
</feature>
<feature type="domain" description="Sodium/calcium exchanger membrane region" evidence="10">
    <location>
        <begin position="433"/>
        <end position="580"/>
    </location>
</feature>
<evidence type="ECO:0000256" key="5">
    <source>
        <dbReference type="ARBA" id="ARBA00022989"/>
    </source>
</evidence>
<evidence type="ECO:0000256" key="2">
    <source>
        <dbReference type="ARBA" id="ARBA00008170"/>
    </source>
</evidence>
<feature type="transmembrane region" description="Helical" evidence="9">
    <location>
        <begin position="198"/>
        <end position="217"/>
    </location>
</feature>
<accession>A0A6A6VYN6</accession>
<feature type="compositionally biased region" description="Polar residues" evidence="8">
    <location>
        <begin position="92"/>
        <end position="112"/>
    </location>
</feature>
<comment type="similarity">
    <text evidence="2">Belongs to the Ca(2+):cation antiporter (CaCA) (TC 2.A.19) family.</text>
</comment>
<evidence type="ECO:0000256" key="7">
    <source>
        <dbReference type="ARBA" id="ARBA00023136"/>
    </source>
</evidence>
<feature type="transmembrane region" description="Helical" evidence="9">
    <location>
        <begin position="175"/>
        <end position="192"/>
    </location>
</feature>
<dbReference type="EMBL" id="ML996577">
    <property type="protein sequence ID" value="KAF2755335.1"/>
    <property type="molecule type" value="Genomic_DNA"/>
</dbReference>
<evidence type="ECO:0000313" key="11">
    <source>
        <dbReference type="EMBL" id="KAF2755335.1"/>
    </source>
</evidence>
<dbReference type="GO" id="GO:0000329">
    <property type="term" value="C:fungal-type vacuole membrane"/>
    <property type="evidence" value="ECO:0007669"/>
    <property type="project" value="TreeGrafter"/>
</dbReference>
<evidence type="ECO:0000256" key="6">
    <source>
        <dbReference type="ARBA" id="ARBA00023065"/>
    </source>
</evidence>
<feature type="transmembrane region" description="Helical" evidence="9">
    <location>
        <begin position="428"/>
        <end position="448"/>
    </location>
</feature>
<dbReference type="Gene3D" id="1.20.1420.30">
    <property type="entry name" value="NCX, central ion-binding region"/>
    <property type="match status" value="2"/>
</dbReference>
<name>A0A6A6VYN6_9PEZI</name>
<evidence type="ECO:0000256" key="3">
    <source>
        <dbReference type="ARBA" id="ARBA00022448"/>
    </source>
</evidence>
<dbReference type="PANTHER" id="PTHR31503:SF20">
    <property type="entry name" value="CA(2+)_H(+) EXCHANGER, PUTATIVE (EUROFUNG)-RELATED"/>
    <property type="match status" value="1"/>
</dbReference>
<evidence type="ECO:0000256" key="9">
    <source>
        <dbReference type="SAM" id="Phobius"/>
    </source>
</evidence>
<feature type="domain" description="Sodium/calcium exchanger membrane region" evidence="10">
    <location>
        <begin position="198"/>
        <end position="359"/>
    </location>
</feature>
<feature type="transmembrane region" description="Helical" evidence="9">
    <location>
        <begin position="263"/>
        <end position="283"/>
    </location>
</feature>
<dbReference type="GeneID" id="54488365"/>
<feature type="compositionally biased region" description="Polar residues" evidence="8">
    <location>
        <begin position="52"/>
        <end position="73"/>
    </location>
</feature>
<dbReference type="Proteomes" id="UP000799437">
    <property type="component" value="Unassembled WGS sequence"/>
</dbReference>
<dbReference type="GO" id="GO:0015369">
    <property type="term" value="F:calcium:proton antiporter activity"/>
    <property type="evidence" value="ECO:0007669"/>
    <property type="project" value="TreeGrafter"/>
</dbReference>
<dbReference type="AlphaFoldDB" id="A0A6A6VYN6"/>
<protein>
    <submittedName>
        <fullName evidence="11">Calcium/proton exchanger</fullName>
    </submittedName>
</protein>
<feature type="transmembrane region" description="Helical" evidence="9">
    <location>
        <begin position="565"/>
        <end position="585"/>
    </location>
</feature>
<keyword evidence="4 9" id="KW-0812">Transmembrane</keyword>
<feature type="compositionally biased region" description="Low complexity" evidence="8">
    <location>
        <begin position="17"/>
        <end position="42"/>
    </location>
</feature>
<dbReference type="RefSeq" id="XP_033597786.1">
    <property type="nucleotide sequence ID" value="XM_033747311.1"/>
</dbReference>
<keyword evidence="3" id="KW-0813">Transport</keyword>
<feature type="compositionally biased region" description="Basic residues" evidence="8">
    <location>
        <begin position="122"/>
        <end position="132"/>
    </location>
</feature>
<evidence type="ECO:0000256" key="8">
    <source>
        <dbReference type="SAM" id="MobiDB-lite"/>
    </source>
</evidence>
<feature type="transmembrane region" description="Helical" evidence="9">
    <location>
        <begin position="498"/>
        <end position="521"/>
    </location>
</feature>
<evidence type="ECO:0000256" key="1">
    <source>
        <dbReference type="ARBA" id="ARBA00004127"/>
    </source>
</evidence>
<dbReference type="InterPro" id="IPR004713">
    <property type="entry name" value="CaH_exchang"/>
</dbReference>
<evidence type="ECO:0000313" key="12">
    <source>
        <dbReference type="Proteomes" id="UP000799437"/>
    </source>
</evidence>
<reference evidence="11" key="1">
    <citation type="journal article" date="2020" name="Stud. Mycol.">
        <title>101 Dothideomycetes genomes: a test case for predicting lifestyles and emergence of pathogens.</title>
        <authorList>
            <person name="Haridas S."/>
            <person name="Albert R."/>
            <person name="Binder M."/>
            <person name="Bloem J."/>
            <person name="Labutti K."/>
            <person name="Salamov A."/>
            <person name="Andreopoulos B."/>
            <person name="Baker S."/>
            <person name="Barry K."/>
            <person name="Bills G."/>
            <person name="Bluhm B."/>
            <person name="Cannon C."/>
            <person name="Castanera R."/>
            <person name="Culley D."/>
            <person name="Daum C."/>
            <person name="Ezra D."/>
            <person name="Gonzalez J."/>
            <person name="Henrissat B."/>
            <person name="Kuo A."/>
            <person name="Liang C."/>
            <person name="Lipzen A."/>
            <person name="Lutzoni F."/>
            <person name="Magnuson J."/>
            <person name="Mondo S."/>
            <person name="Nolan M."/>
            <person name="Ohm R."/>
            <person name="Pangilinan J."/>
            <person name="Park H.-J."/>
            <person name="Ramirez L."/>
            <person name="Alfaro M."/>
            <person name="Sun H."/>
            <person name="Tritt A."/>
            <person name="Yoshinaga Y."/>
            <person name="Zwiers L.-H."/>
            <person name="Turgeon B."/>
            <person name="Goodwin S."/>
            <person name="Spatafora J."/>
            <person name="Crous P."/>
            <person name="Grigoriev I."/>
        </authorList>
    </citation>
    <scope>NUCLEOTIDE SEQUENCE</scope>
    <source>
        <strain evidence="11">CBS 121739</strain>
    </source>
</reference>
<feature type="region of interest" description="Disordered" evidence="8">
    <location>
        <begin position="1"/>
        <end position="154"/>
    </location>
</feature>
<keyword evidence="5 9" id="KW-1133">Transmembrane helix</keyword>